<accession>A0ABU5H7T1</accession>
<dbReference type="Proteomes" id="UP001291309">
    <property type="component" value="Unassembled WGS sequence"/>
</dbReference>
<protein>
    <submittedName>
        <fullName evidence="1">Uncharacterized protein</fullName>
    </submittedName>
</protein>
<keyword evidence="2" id="KW-1185">Reference proteome</keyword>
<organism evidence="1 2">
    <name type="scientific">Hyalangium rubrum</name>
    <dbReference type="NCBI Taxonomy" id="3103134"/>
    <lineage>
        <taxon>Bacteria</taxon>
        <taxon>Pseudomonadati</taxon>
        <taxon>Myxococcota</taxon>
        <taxon>Myxococcia</taxon>
        <taxon>Myxococcales</taxon>
        <taxon>Cystobacterineae</taxon>
        <taxon>Archangiaceae</taxon>
        <taxon>Hyalangium</taxon>
    </lineage>
</organism>
<reference evidence="1 2" key="1">
    <citation type="submission" date="2023-12" db="EMBL/GenBank/DDBJ databases">
        <title>the genome sequence of Hyalangium sp. s54d21.</title>
        <authorList>
            <person name="Zhang X."/>
        </authorList>
    </citation>
    <scope>NUCLEOTIDE SEQUENCE [LARGE SCALE GENOMIC DNA]</scope>
    <source>
        <strain evidence="2">s54d21</strain>
    </source>
</reference>
<dbReference type="RefSeq" id="WP_321547551.1">
    <property type="nucleotide sequence ID" value="NZ_JAXIVS010000007.1"/>
</dbReference>
<name>A0ABU5H7T1_9BACT</name>
<evidence type="ECO:0000313" key="1">
    <source>
        <dbReference type="EMBL" id="MDY7228822.1"/>
    </source>
</evidence>
<dbReference type="EMBL" id="JAXIVS010000007">
    <property type="protein sequence ID" value="MDY7228822.1"/>
    <property type="molecule type" value="Genomic_DNA"/>
</dbReference>
<evidence type="ECO:0000313" key="2">
    <source>
        <dbReference type="Proteomes" id="UP001291309"/>
    </source>
</evidence>
<feature type="non-terminal residue" evidence="1">
    <location>
        <position position="1"/>
    </location>
</feature>
<proteinExistence type="predicted"/>
<sequence length="67" mass="7470">GRMVSQSLKAGLGLCAVPGFSHWRNALLALIHFSAIDLVFLEKSAYSVLHEIPRKTWDLLLTHRQGV</sequence>
<comment type="caution">
    <text evidence="1">The sequence shown here is derived from an EMBL/GenBank/DDBJ whole genome shotgun (WGS) entry which is preliminary data.</text>
</comment>
<gene>
    <name evidence="1" type="ORF">SYV04_20530</name>
</gene>